<name>A0ABT1S3R4_9FIRM</name>
<dbReference type="RefSeq" id="WP_256192363.1">
    <property type="nucleotide sequence ID" value="NZ_JANFZH010000057.1"/>
</dbReference>
<dbReference type="InterPro" id="IPR051465">
    <property type="entry name" value="Cell_Envelope_Struct_Comp"/>
</dbReference>
<dbReference type="InterPro" id="IPR001119">
    <property type="entry name" value="SLH_dom"/>
</dbReference>
<feature type="signal peptide" evidence="2">
    <location>
        <begin position="1"/>
        <end position="30"/>
    </location>
</feature>
<feature type="chain" id="PRO_5047018406" evidence="2">
    <location>
        <begin position="31"/>
        <end position="1040"/>
    </location>
</feature>
<evidence type="ECO:0000256" key="1">
    <source>
        <dbReference type="ARBA" id="ARBA00022737"/>
    </source>
</evidence>
<protein>
    <submittedName>
        <fullName evidence="4">S-layer homology domain-containing protein</fullName>
    </submittedName>
</protein>
<organism evidence="4 5">
    <name type="scientific">Neglectibacter timonensis</name>
    <dbReference type="NCBI Taxonomy" id="1776382"/>
    <lineage>
        <taxon>Bacteria</taxon>
        <taxon>Bacillati</taxon>
        <taxon>Bacillota</taxon>
        <taxon>Clostridia</taxon>
        <taxon>Eubacteriales</taxon>
        <taxon>Oscillospiraceae</taxon>
        <taxon>Neglectibacter</taxon>
    </lineage>
</organism>
<accession>A0ABT1S3R4</accession>
<feature type="non-terminal residue" evidence="4">
    <location>
        <position position="1040"/>
    </location>
</feature>
<dbReference type="PANTHER" id="PTHR43308">
    <property type="entry name" value="OUTER MEMBRANE PROTEIN ALPHA-RELATED"/>
    <property type="match status" value="1"/>
</dbReference>
<gene>
    <name evidence="4" type="ORF">NE695_16855</name>
</gene>
<dbReference type="EMBL" id="JANFZH010000057">
    <property type="protein sequence ID" value="MCQ4841582.1"/>
    <property type="molecule type" value="Genomic_DNA"/>
</dbReference>
<comment type="caution">
    <text evidence="4">The sequence shown here is derived from an EMBL/GenBank/DDBJ whole genome shotgun (WGS) entry which is preliminary data.</text>
</comment>
<dbReference type="PROSITE" id="PS51272">
    <property type="entry name" value="SLH"/>
    <property type="match status" value="2"/>
</dbReference>
<sequence>MKKSKFLKKSLATLLALMLVVAMIPVGAAAADDPTVYVDNQLATLSGTVYTVTAKSTEVTVTTVPQDGVTLVAVDKDQNEVALADSIKLTEKAKKNGDVYTLGLRAKVTQDGDDATTDKDYTLNITVETAAQSSDATIKSVSIDGMASYDISDTKITVYMPFGETFPTDLGTTTKEKFIPTSDDASVDFAANVLTVTAQDGSVKKYDVELKNETGFASFTVPNQVGDTTISEAEATNTVAIKMPFGTDWPQKIIPTFTVGETVTKVTTVVNTEEIEVKSGVTALSFKKDEAVDFKVFTKTNKTTGVTVKVTLTEESANTEAALKSIQVGKSNTVEVTGTTVTVEMPKGYKFDGKETVTFEASKNATVTIPAQGINVADGVLKNVSVVGKTFVIRVVSEDEKTTTDYTINLTAAAADEAQLKDFALKGKLNGENVSYSADWTGTKGVITLPYALTDTAVLDNFLVYATVSTGASLSETITNGSTKYSDLSSKPAFGTAAEYKVTAQDGTVVTYTVVLKAETAKTGKTVSSATLVGTKKVSSITADNTYKVTVGTAKDTADKTVKTLKVDVPYTFANDTATYFSNLTLSDGAVAYLATPTKIVKLDMDAAGDQAATPIAVPTDAFNSTTNKLTTTNALSIYVVSEKNAVGATFADESALQAVATQYYLYGVNAKPESGAAITGIKSDVDKNVTASISGKTITVTVPNSYAKADAIQTFTLNFSKSKMAEVYVGTAKTTELKSDMGSEETTDATKFTAKDGQLAVATGDVAITSGADKEGKITVYAEDGKASTPYTVKLVVADPEAGASITALKVGKYNATISGKTINVTLPYGTKLNPLKLDITASKMATVIVGTDEYDADANYDLNNNLTIKVTSEDTKTTNVYTLKATVSAQFTDVKEGAWYYDYVMQAAAAGIVNGKGNGIFDPEGNVTRRDFALMTARMLNADTSSYTTSPFKDVNDNDYALGAIAYCYDKKIIGGYEDGTFRPDANISREEAAKIVCVALGLSEVKNPTETFKDDAKIQNWAKGYVYACKEAGIFGG</sequence>
<evidence type="ECO:0000256" key="2">
    <source>
        <dbReference type="SAM" id="SignalP"/>
    </source>
</evidence>
<evidence type="ECO:0000313" key="4">
    <source>
        <dbReference type="EMBL" id="MCQ4841582.1"/>
    </source>
</evidence>
<evidence type="ECO:0000259" key="3">
    <source>
        <dbReference type="PROSITE" id="PS51272"/>
    </source>
</evidence>
<evidence type="ECO:0000313" key="5">
    <source>
        <dbReference type="Proteomes" id="UP001524473"/>
    </source>
</evidence>
<keyword evidence="5" id="KW-1185">Reference proteome</keyword>
<reference evidence="4 5" key="1">
    <citation type="submission" date="2022-06" db="EMBL/GenBank/DDBJ databases">
        <title>Isolation of gut microbiota from human fecal samples.</title>
        <authorList>
            <person name="Pamer E.G."/>
            <person name="Barat B."/>
            <person name="Waligurski E."/>
            <person name="Medina S."/>
            <person name="Paddock L."/>
            <person name="Mostad J."/>
        </authorList>
    </citation>
    <scope>NUCLEOTIDE SEQUENCE [LARGE SCALE GENOMIC DNA]</scope>
    <source>
        <strain evidence="4 5">DFI.9.73</strain>
    </source>
</reference>
<keyword evidence="1" id="KW-0677">Repeat</keyword>
<dbReference type="PANTHER" id="PTHR43308:SF5">
    <property type="entry name" value="S-LAYER PROTEIN _ PEPTIDOGLYCAN ENDO-BETA-N-ACETYLGLUCOSAMINIDASE"/>
    <property type="match status" value="1"/>
</dbReference>
<dbReference type="Pfam" id="PF00395">
    <property type="entry name" value="SLH"/>
    <property type="match status" value="2"/>
</dbReference>
<dbReference type="Gene3D" id="2.60.40.2340">
    <property type="match status" value="1"/>
</dbReference>
<dbReference type="Proteomes" id="UP001524473">
    <property type="component" value="Unassembled WGS sequence"/>
</dbReference>
<keyword evidence="2" id="KW-0732">Signal</keyword>
<feature type="domain" description="SLH" evidence="3">
    <location>
        <begin position="889"/>
        <end position="949"/>
    </location>
</feature>
<proteinExistence type="predicted"/>
<feature type="domain" description="SLH" evidence="3">
    <location>
        <begin position="950"/>
        <end position="1013"/>
    </location>
</feature>